<gene>
    <name evidence="2" type="ORF">W97_00324</name>
</gene>
<dbReference type="OMA" id="AMPPFGP"/>
<evidence type="ECO:0000313" key="3">
    <source>
        <dbReference type="Proteomes" id="UP000016924"/>
    </source>
</evidence>
<dbReference type="STRING" id="1168221.R7YGW6"/>
<organism evidence="2 3">
    <name type="scientific">Coniosporium apollinis (strain CBS 100218)</name>
    <name type="common">Rock-inhabiting black yeast</name>
    <dbReference type="NCBI Taxonomy" id="1168221"/>
    <lineage>
        <taxon>Eukaryota</taxon>
        <taxon>Fungi</taxon>
        <taxon>Dikarya</taxon>
        <taxon>Ascomycota</taxon>
        <taxon>Pezizomycotina</taxon>
        <taxon>Dothideomycetes</taxon>
        <taxon>Dothideomycetes incertae sedis</taxon>
        <taxon>Coniosporium</taxon>
    </lineage>
</organism>
<dbReference type="AlphaFoldDB" id="R7YGW6"/>
<feature type="region of interest" description="Disordered" evidence="1">
    <location>
        <begin position="1"/>
        <end position="23"/>
    </location>
</feature>
<dbReference type="RefSeq" id="XP_007776430.1">
    <property type="nucleotide sequence ID" value="XM_007778240.1"/>
</dbReference>
<keyword evidence="3" id="KW-1185">Reference proteome</keyword>
<dbReference type="HOGENOM" id="CLU_160179_0_0_1"/>
<proteinExistence type="predicted"/>
<accession>R7YGW6</accession>
<dbReference type="Proteomes" id="UP000016924">
    <property type="component" value="Unassembled WGS sequence"/>
</dbReference>
<dbReference type="eggNOG" id="ENOG502SG8T">
    <property type="taxonomic scope" value="Eukaryota"/>
</dbReference>
<dbReference type="OrthoDB" id="3535086at2759"/>
<dbReference type="EMBL" id="JH767554">
    <property type="protein sequence ID" value="EON61113.1"/>
    <property type="molecule type" value="Genomic_DNA"/>
</dbReference>
<feature type="region of interest" description="Disordered" evidence="1">
    <location>
        <begin position="58"/>
        <end position="82"/>
    </location>
</feature>
<feature type="compositionally biased region" description="Low complexity" evidence="1">
    <location>
        <begin position="64"/>
        <end position="78"/>
    </location>
</feature>
<protein>
    <submittedName>
        <fullName evidence="2">Uncharacterized protein</fullName>
    </submittedName>
</protein>
<evidence type="ECO:0000256" key="1">
    <source>
        <dbReference type="SAM" id="MobiDB-lite"/>
    </source>
</evidence>
<sequence length="134" mass="14980">MLPSLQPHRPRFPPEPAPGRREIPVSRYINPLSQQPIRSFAEQITGQQAQFVFPFPRTQIEALPPSRAPQQPASQPRPNYDSAVRHPVFFTERWRKPPFPLPMDRGGGVVNPVTQGYVFEGGGESSAAGKQTKL</sequence>
<dbReference type="GeneID" id="19897635"/>
<reference evidence="3" key="1">
    <citation type="submission" date="2012-06" db="EMBL/GenBank/DDBJ databases">
        <title>The genome sequence of Coniosporium apollinis CBS 100218.</title>
        <authorList>
            <consortium name="The Broad Institute Genome Sequencing Platform"/>
            <person name="Cuomo C."/>
            <person name="Gorbushina A."/>
            <person name="Noack S."/>
            <person name="Walker B."/>
            <person name="Young S.K."/>
            <person name="Zeng Q."/>
            <person name="Gargeya S."/>
            <person name="Fitzgerald M."/>
            <person name="Haas B."/>
            <person name="Abouelleil A."/>
            <person name="Alvarado L."/>
            <person name="Arachchi H.M."/>
            <person name="Berlin A.M."/>
            <person name="Chapman S.B."/>
            <person name="Goldberg J."/>
            <person name="Griggs A."/>
            <person name="Gujja S."/>
            <person name="Hansen M."/>
            <person name="Howarth C."/>
            <person name="Imamovic A."/>
            <person name="Larimer J."/>
            <person name="McCowan C."/>
            <person name="Montmayeur A."/>
            <person name="Murphy C."/>
            <person name="Neiman D."/>
            <person name="Pearson M."/>
            <person name="Priest M."/>
            <person name="Roberts A."/>
            <person name="Saif S."/>
            <person name="Shea T."/>
            <person name="Sisk P."/>
            <person name="Sykes S."/>
            <person name="Wortman J."/>
            <person name="Nusbaum C."/>
            <person name="Birren B."/>
        </authorList>
    </citation>
    <scope>NUCLEOTIDE SEQUENCE [LARGE SCALE GENOMIC DNA]</scope>
    <source>
        <strain evidence="3">CBS 100218</strain>
    </source>
</reference>
<evidence type="ECO:0000313" key="2">
    <source>
        <dbReference type="EMBL" id="EON61113.1"/>
    </source>
</evidence>
<name>R7YGW6_CONA1</name>